<dbReference type="PROSITE" id="PS51257">
    <property type="entry name" value="PROKAR_LIPOPROTEIN"/>
    <property type="match status" value="1"/>
</dbReference>
<gene>
    <name evidence="2" type="ORF">DHW61_12155</name>
</gene>
<dbReference type="AlphaFoldDB" id="A0A3D2X9V3"/>
<sequence length="45" mass="4673">MRKNKFKKALSVFLVLSMCVALAACGKKNSGNQSGENPNGGDTTG</sequence>
<feature type="signal peptide" evidence="1">
    <location>
        <begin position="1"/>
        <end position="23"/>
    </location>
</feature>
<evidence type="ECO:0000313" key="3">
    <source>
        <dbReference type="Proteomes" id="UP000262969"/>
    </source>
</evidence>
<evidence type="ECO:0000256" key="1">
    <source>
        <dbReference type="SAM" id="SignalP"/>
    </source>
</evidence>
<keyword evidence="1" id="KW-0732">Signal</keyword>
<accession>A0A3D2X9V3</accession>
<reference evidence="2 3" key="1">
    <citation type="journal article" date="2018" name="Nat. Biotechnol.">
        <title>A standardized bacterial taxonomy based on genome phylogeny substantially revises the tree of life.</title>
        <authorList>
            <person name="Parks D.H."/>
            <person name="Chuvochina M."/>
            <person name="Waite D.W."/>
            <person name="Rinke C."/>
            <person name="Skarshewski A."/>
            <person name="Chaumeil P.A."/>
            <person name="Hugenholtz P."/>
        </authorList>
    </citation>
    <scope>NUCLEOTIDE SEQUENCE [LARGE SCALE GENOMIC DNA]</scope>
    <source>
        <strain evidence="2">UBA11728</strain>
    </source>
</reference>
<name>A0A3D2X9V3_9FIRM</name>
<dbReference type="Proteomes" id="UP000262969">
    <property type="component" value="Unassembled WGS sequence"/>
</dbReference>
<comment type="caution">
    <text evidence="2">The sequence shown here is derived from an EMBL/GenBank/DDBJ whole genome shotgun (WGS) entry which is preliminary data.</text>
</comment>
<dbReference type="EMBL" id="DPVV01000407">
    <property type="protein sequence ID" value="HCL03138.1"/>
    <property type="molecule type" value="Genomic_DNA"/>
</dbReference>
<evidence type="ECO:0000313" key="2">
    <source>
        <dbReference type="EMBL" id="HCL03138.1"/>
    </source>
</evidence>
<proteinExistence type="predicted"/>
<feature type="chain" id="PRO_5017763515" evidence="1">
    <location>
        <begin position="24"/>
        <end position="45"/>
    </location>
</feature>
<protein>
    <submittedName>
        <fullName evidence="2">Metal ABC transporter substrate-binding protein</fullName>
    </submittedName>
</protein>
<feature type="non-terminal residue" evidence="2">
    <location>
        <position position="45"/>
    </location>
</feature>
<organism evidence="2 3">
    <name type="scientific">Lachnoclostridium phytofermentans</name>
    <dbReference type="NCBI Taxonomy" id="66219"/>
    <lineage>
        <taxon>Bacteria</taxon>
        <taxon>Bacillati</taxon>
        <taxon>Bacillota</taxon>
        <taxon>Clostridia</taxon>
        <taxon>Lachnospirales</taxon>
        <taxon>Lachnospiraceae</taxon>
    </lineage>
</organism>